<keyword evidence="2 4" id="KW-0378">Hydrolase</keyword>
<dbReference type="Proteomes" id="UP000641514">
    <property type="component" value="Unassembled WGS sequence"/>
</dbReference>
<accession>A0A916UDQ9</accession>
<keyword evidence="5" id="KW-1185">Reference proteome</keyword>
<reference evidence="4" key="1">
    <citation type="journal article" date="2014" name="Int. J. Syst. Evol. Microbiol.">
        <title>Complete genome sequence of Corynebacterium casei LMG S-19264T (=DSM 44701T), isolated from a smear-ripened cheese.</title>
        <authorList>
            <consortium name="US DOE Joint Genome Institute (JGI-PGF)"/>
            <person name="Walter F."/>
            <person name="Albersmeier A."/>
            <person name="Kalinowski J."/>
            <person name="Ruckert C."/>
        </authorList>
    </citation>
    <scope>NUCLEOTIDE SEQUENCE</scope>
    <source>
        <strain evidence="4">CGMCC 1.15478</strain>
    </source>
</reference>
<dbReference type="PROSITE" id="PS51462">
    <property type="entry name" value="NUDIX"/>
    <property type="match status" value="1"/>
</dbReference>
<dbReference type="InterPro" id="IPR015797">
    <property type="entry name" value="NUDIX_hydrolase-like_dom_sf"/>
</dbReference>
<comment type="cofactor">
    <cofactor evidence="1">
        <name>Mg(2+)</name>
        <dbReference type="ChEBI" id="CHEBI:18420"/>
    </cofactor>
</comment>
<dbReference type="EMBL" id="BMJH01000002">
    <property type="protein sequence ID" value="GGC67279.1"/>
    <property type="molecule type" value="Genomic_DNA"/>
</dbReference>
<dbReference type="SUPFAM" id="SSF55811">
    <property type="entry name" value="Nudix"/>
    <property type="match status" value="1"/>
</dbReference>
<evidence type="ECO:0000313" key="4">
    <source>
        <dbReference type="EMBL" id="GGC67279.1"/>
    </source>
</evidence>
<reference evidence="4" key="2">
    <citation type="submission" date="2020-09" db="EMBL/GenBank/DDBJ databases">
        <authorList>
            <person name="Sun Q."/>
            <person name="Zhou Y."/>
        </authorList>
    </citation>
    <scope>NUCLEOTIDE SEQUENCE</scope>
    <source>
        <strain evidence="4">CGMCC 1.15478</strain>
    </source>
</reference>
<feature type="domain" description="Nudix hydrolase" evidence="3">
    <location>
        <begin position="19"/>
        <end position="149"/>
    </location>
</feature>
<dbReference type="CDD" id="cd18879">
    <property type="entry name" value="NUDIX_Hydrolase"/>
    <property type="match status" value="1"/>
</dbReference>
<protein>
    <submittedName>
        <fullName evidence="4">NUDIX hydrolase</fullName>
    </submittedName>
</protein>
<sequence>MGIPNYIAELRKHVGTDLLWLSGVSVVIANDDGEVLLARRSDNRLWAVVSGILEPGEEPSCAAQREVLEEIGVRVALDRITSVDVTPVVTYSNGDQCQYLDICFSAKIVDGTPHVADDENIEVRWFSVNALPDDMTETSRDRIAHALAQRPEAWFAR</sequence>
<comment type="caution">
    <text evidence="4">The sequence shown here is derived from an EMBL/GenBank/DDBJ whole genome shotgun (WGS) entry which is preliminary data.</text>
</comment>
<dbReference type="PROSITE" id="PS00893">
    <property type="entry name" value="NUDIX_BOX"/>
    <property type="match status" value="1"/>
</dbReference>
<name>A0A916UDQ9_9ACTN</name>
<evidence type="ECO:0000256" key="2">
    <source>
        <dbReference type="ARBA" id="ARBA00022801"/>
    </source>
</evidence>
<evidence type="ECO:0000256" key="1">
    <source>
        <dbReference type="ARBA" id="ARBA00001946"/>
    </source>
</evidence>
<proteinExistence type="predicted"/>
<gene>
    <name evidence="4" type="ORF">GCM10011410_19940</name>
</gene>
<dbReference type="InterPro" id="IPR020084">
    <property type="entry name" value="NUDIX_hydrolase_CS"/>
</dbReference>
<dbReference type="GO" id="GO:0016787">
    <property type="term" value="F:hydrolase activity"/>
    <property type="evidence" value="ECO:0007669"/>
    <property type="project" value="UniProtKB-KW"/>
</dbReference>
<evidence type="ECO:0000259" key="3">
    <source>
        <dbReference type="PROSITE" id="PS51462"/>
    </source>
</evidence>
<dbReference type="RefSeq" id="WP_188673928.1">
    <property type="nucleotide sequence ID" value="NZ_BMJH01000002.1"/>
</dbReference>
<evidence type="ECO:0000313" key="5">
    <source>
        <dbReference type="Proteomes" id="UP000641514"/>
    </source>
</evidence>
<dbReference type="InterPro" id="IPR000086">
    <property type="entry name" value="NUDIX_hydrolase_dom"/>
</dbReference>
<dbReference type="PANTHER" id="PTHR43046">
    <property type="entry name" value="GDP-MANNOSE MANNOSYL HYDROLASE"/>
    <property type="match status" value="1"/>
</dbReference>
<dbReference type="PANTHER" id="PTHR43046:SF16">
    <property type="entry name" value="ADP-RIBOSE PYROPHOSPHATASE YJHB-RELATED"/>
    <property type="match status" value="1"/>
</dbReference>
<dbReference type="AlphaFoldDB" id="A0A916UDQ9"/>
<dbReference type="Pfam" id="PF00293">
    <property type="entry name" value="NUDIX"/>
    <property type="match status" value="1"/>
</dbReference>
<dbReference type="Gene3D" id="3.90.79.10">
    <property type="entry name" value="Nucleoside Triphosphate Pyrophosphohydrolase"/>
    <property type="match status" value="1"/>
</dbReference>
<organism evidence="4 5">
    <name type="scientific">Hoyosella rhizosphaerae</name>
    <dbReference type="NCBI Taxonomy" id="1755582"/>
    <lineage>
        <taxon>Bacteria</taxon>
        <taxon>Bacillati</taxon>
        <taxon>Actinomycetota</taxon>
        <taxon>Actinomycetes</taxon>
        <taxon>Mycobacteriales</taxon>
        <taxon>Hoyosellaceae</taxon>
        <taxon>Hoyosella</taxon>
    </lineage>
</organism>